<evidence type="ECO:0000256" key="5">
    <source>
        <dbReference type="HAMAP-Rule" id="MF_02070"/>
    </source>
</evidence>
<dbReference type="PANTHER" id="PTHR34136:SF1">
    <property type="entry name" value="UDP-N-ACETYL-D-MANNOSAMINURONIC ACID TRANSFERASE"/>
    <property type="match status" value="1"/>
</dbReference>
<comment type="pathway">
    <text evidence="5">Cell wall biogenesis; teichoic acid biosynthesis.</text>
</comment>
<name>A0A437SUN8_9LACO</name>
<protein>
    <recommendedName>
        <fullName evidence="5">N-acetylglucosaminyldiphosphoundecaprenol N-acetyl-beta-D-mannosaminyltransferase</fullName>
        <ecNumber evidence="5">2.4.1.187</ecNumber>
    </recommendedName>
    <alternativeName>
        <fullName evidence="5">N-acetylmannosaminyltransferase</fullName>
    </alternativeName>
    <alternativeName>
        <fullName evidence="5">UDP-N-acetylmannosamine transferase</fullName>
    </alternativeName>
    <alternativeName>
        <fullName evidence="5">UDP-N-acetylmannosamine:N-acetylglucosaminyl pyrophosphorylundecaprenol N-acetylmannosaminyltransferase</fullName>
    </alternativeName>
</protein>
<comment type="caution">
    <text evidence="6">The sequence shown here is derived from an EMBL/GenBank/DDBJ whole genome shotgun (WGS) entry which is preliminary data.</text>
</comment>
<organism evidence="6 7">
    <name type="scientific">Lactobacillus xujianguonis</name>
    <dbReference type="NCBI Taxonomy" id="2495899"/>
    <lineage>
        <taxon>Bacteria</taxon>
        <taxon>Bacillati</taxon>
        <taxon>Bacillota</taxon>
        <taxon>Bacilli</taxon>
        <taxon>Lactobacillales</taxon>
        <taxon>Lactobacillaceae</taxon>
        <taxon>Lactobacillus</taxon>
    </lineage>
</organism>
<dbReference type="CDD" id="cd06533">
    <property type="entry name" value="Glyco_transf_WecG_TagA"/>
    <property type="match status" value="1"/>
</dbReference>
<dbReference type="Pfam" id="PF03808">
    <property type="entry name" value="Glyco_tran_WecG"/>
    <property type="match status" value="1"/>
</dbReference>
<dbReference type="RefSeq" id="WP_103660748.1">
    <property type="nucleotide sequence ID" value="NZ_ML136885.1"/>
</dbReference>
<evidence type="ECO:0000256" key="4">
    <source>
        <dbReference type="ARBA" id="ARBA00023316"/>
    </source>
</evidence>
<comment type="catalytic activity">
    <reaction evidence="5">
        <text>UDP-N-acetyl-alpha-D-mannosamine + N-acetyl-alpha-D-glucosaminyl-di-trans,octa-cis-undecaprenyl diphosphate = N-acetyl-beta-D-mannosaminyl-(1-&gt;4)-N-acetyl-alpha-D-glucosaminyl di-trans,octa-cis-undecaprenyl diphosphate + UDP + H(+)</text>
        <dbReference type="Rhea" id="RHEA:16053"/>
        <dbReference type="ChEBI" id="CHEBI:15378"/>
        <dbReference type="ChEBI" id="CHEBI:58223"/>
        <dbReference type="ChEBI" id="CHEBI:62959"/>
        <dbReference type="ChEBI" id="CHEBI:68623"/>
        <dbReference type="ChEBI" id="CHEBI:132210"/>
        <dbReference type="EC" id="2.4.1.187"/>
    </reaction>
</comment>
<dbReference type="PANTHER" id="PTHR34136">
    <property type="match status" value="1"/>
</dbReference>
<gene>
    <name evidence="6" type="ORF">EJK17_06990</name>
</gene>
<keyword evidence="2 5" id="KW-0808">Transferase</keyword>
<dbReference type="UniPathway" id="UPA00632"/>
<sequence>MDKVNVLGVNFDNKTFNQFQNEFISRLNDHESTFIVTANPEIVMAANENPRYLKVLQEDADYITADGIGIVKAAKMLKTPLPERVTGYDLFLWLMKIANERGLRVYLIGAKPSVIHAVQAKVAKEYSNVNLVGAEDGYFTEDLDLVARRIQRTQPDLVFAALGFPKQEYLLSILRQNAMPALMMGVGGSFDVFSGQVKRAPEAFQKTHLEWFYRLVTNPTRFKRMMVLPRFVAKVHQAKRGNN</sequence>
<proteinExistence type="inferred from homology"/>
<evidence type="ECO:0000256" key="1">
    <source>
        <dbReference type="ARBA" id="ARBA00022676"/>
    </source>
</evidence>
<evidence type="ECO:0000256" key="3">
    <source>
        <dbReference type="ARBA" id="ARBA00022944"/>
    </source>
</evidence>
<keyword evidence="4 5" id="KW-0961">Cell wall biogenesis/degradation</keyword>
<accession>A0A437SUN8</accession>
<evidence type="ECO:0000256" key="2">
    <source>
        <dbReference type="ARBA" id="ARBA00022679"/>
    </source>
</evidence>
<dbReference type="NCBIfam" id="TIGR00696">
    <property type="entry name" value="wecG_tagA_cpsF"/>
    <property type="match status" value="1"/>
</dbReference>
<evidence type="ECO:0000313" key="6">
    <source>
        <dbReference type="EMBL" id="RVU70527.1"/>
    </source>
</evidence>
<dbReference type="EMBL" id="RXIA01000017">
    <property type="protein sequence ID" value="RVU70527.1"/>
    <property type="molecule type" value="Genomic_DNA"/>
</dbReference>
<keyword evidence="7" id="KW-1185">Reference proteome</keyword>
<comment type="function">
    <text evidence="5">Catalyzes the conversion of GlcNAc-PP-undecaprenol into ManNAc-GlcNAc-PP-undecaprenol, the first committed lipid intermediate in the de novo synthesis of teichoic acid.</text>
</comment>
<keyword evidence="1 5" id="KW-0328">Glycosyltransferase</keyword>
<dbReference type="GO" id="GO:0019350">
    <property type="term" value="P:teichoic acid biosynthetic process"/>
    <property type="evidence" value="ECO:0007669"/>
    <property type="project" value="UniProtKB-UniRule"/>
</dbReference>
<dbReference type="InterPro" id="IPR034714">
    <property type="entry name" value="TagA_TarA"/>
</dbReference>
<dbReference type="GO" id="GO:0071555">
    <property type="term" value="P:cell wall organization"/>
    <property type="evidence" value="ECO:0007669"/>
    <property type="project" value="UniProtKB-KW"/>
</dbReference>
<dbReference type="Proteomes" id="UP000288291">
    <property type="component" value="Unassembled WGS sequence"/>
</dbReference>
<dbReference type="GO" id="GO:0047244">
    <property type="term" value="F:N-acetylglucosaminyldiphosphoundecaprenol N-acetyl-beta-D-mannosaminyltransferase activity"/>
    <property type="evidence" value="ECO:0007669"/>
    <property type="project" value="UniProtKB-UniRule"/>
</dbReference>
<keyword evidence="3 5" id="KW-0777">Teichoic acid biosynthesis</keyword>
<dbReference type="EC" id="2.4.1.187" evidence="5"/>
<evidence type="ECO:0000313" key="7">
    <source>
        <dbReference type="Proteomes" id="UP000288291"/>
    </source>
</evidence>
<dbReference type="AlphaFoldDB" id="A0A437SUN8"/>
<dbReference type="InterPro" id="IPR004629">
    <property type="entry name" value="WecG_TagA_CpsF"/>
</dbReference>
<comment type="similarity">
    <text evidence="5">Belongs to the glycosyltransferase 26 family. TagA/TarA subfamily.</text>
</comment>
<dbReference type="HAMAP" id="MF_02070">
    <property type="entry name" value="TagA_TarA"/>
    <property type="match status" value="1"/>
</dbReference>
<reference evidence="6 7" key="1">
    <citation type="submission" date="2018-12" db="EMBL/GenBank/DDBJ databases">
        <authorList>
            <person name="Meng J."/>
        </authorList>
    </citation>
    <scope>NUCLEOTIDE SEQUENCE [LARGE SCALE GENOMIC DNA]</scope>
    <source>
        <strain evidence="6 7">HT111-2</strain>
    </source>
</reference>